<evidence type="ECO:0000313" key="13">
    <source>
        <dbReference type="Proteomes" id="UP000054144"/>
    </source>
</evidence>
<keyword evidence="10" id="KW-0624">Polysaccharide degradation</keyword>
<dbReference type="InterPro" id="IPR050288">
    <property type="entry name" value="Cellulose_deg_GH3"/>
</dbReference>
<dbReference type="Gene3D" id="3.40.50.1700">
    <property type="entry name" value="Glycoside hydrolase family 3 C-terminal domain"/>
    <property type="match status" value="1"/>
</dbReference>
<dbReference type="InterPro" id="IPR013783">
    <property type="entry name" value="Ig-like_fold"/>
</dbReference>
<evidence type="ECO:0000256" key="3">
    <source>
        <dbReference type="ARBA" id="ARBA00005336"/>
    </source>
</evidence>
<dbReference type="InterPro" id="IPR026891">
    <property type="entry name" value="Fn3-like"/>
</dbReference>
<comment type="catalytic activity">
    <reaction evidence="1">
        <text>Hydrolysis of terminal, non-reducing beta-D-glucosyl residues with release of beta-D-glucose.</text>
        <dbReference type="EC" id="3.2.1.21"/>
    </reaction>
</comment>
<dbReference type="GO" id="GO:0008422">
    <property type="term" value="F:beta-glucosidase activity"/>
    <property type="evidence" value="ECO:0007669"/>
    <property type="project" value="UniProtKB-EC"/>
</dbReference>
<evidence type="ECO:0000256" key="10">
    <source>
        <dbReference type="ARBA" id="ARBA00023326"/>
    </source>
</evidence>
<reference evidence="12 13" key="1">
    <citation type="journal article" date="2015" name="Fungal Genet. Biol.">
        <title>Evolution of novel wood decay mechanisms in Agaricales revealed by the genome sequences of Fistulina hepatica and Cylindrobasidium torrendii.</title>
        <authorList>
            <person name="Floudas D."/>
            <person name="Held B.W."/>
            <person name="Riley R."/>
            <person name="Nagy L.G."/>
            <person name="Koehler G."/>
            <person name="Ransdell A.S."/>
            <person name="Younus H."/>
            <person name="Chow J."/>
            <person name="Chiniquy J."/>
            <person name="Lipzen A."/>
            <person name="Tritt A."/>
            <person name="Sun H."/>
            <person name="Haridas S."/>
            <person name="LaButti K."/>
            <person name="Ohm R.A."/>
            <person name="Kues U."/>
            <person name="Blanchette R.A."/>
            <person name="Grigoriev I.V."/>
            <person name="Minto R.E."/>
            <person name="Hibbett D.S."/>
        </authorList>
    </citation>
    <scope>NUCLEOTIDE SEQUENCE [LARGE SCALE GENOMIC DNA]</scope>
    <source>
        <strain evidence="12 13">ATCC 64428</strain>
    </source>
</reference>
<evidence type="ECO:0000256" key="8">
    <source>
        <dbReference type="ARBA" id="ARBA00023277"/>
    </source>
</evidence>
<keyword evidence="13" id="KW-1185">Reference proteome</keyword>
<name>A0A0D7A4S1_9AGAR</name>
<evidence type="ECO:0000256" key="9">
    <source>
        <dbReference type="ARBA" id="ARBA00023295"/>
    </source>
</evidence>
<dbReference type="Pfam" id="PF14310">
    <property type="entry name" value="Fn3-like"/>
    <property type="match status" value="1"/>
</dbReference>
<keyword evidence="7" id="KW-0325">Glycoprotein</keyword>
<comment type="similarity">
    <text evidence="3">Belongs to the glycosyl hydrolase 3 family.</text>
</comment>
<dbReference type="PANTHER" id="PTHR42715">
    <property type="entry name" value="BETA-GLUCOSIDASE"/>
    <property type="match status" value="1"/>
</dbReference>
<sequence>VAQLSLEEKVDLATGVGWENGYCVGNTPAIENITFPGLCLQDSPLGVRYTDFNSAFPAGINAATTFNRDLIRKRGVAMGQEFRGKGVNVQLGPMMNLMRAPAAGRNWEGFGGDPFLSGEAAHETILGIQSTGVQACAKHLINNEQEHFRTASSSNVDDRCEHELYYHPFLRSIQANVAAIMCSYSETVNNTWACQNEKTLNDVIKGEFGFPGCTYWSATHSTISVNYGLDMTMPGDITLGSGTTYFGEVLVEYVKNGSVSEARVTDMAQRILAGWYLLGQDQDYPTPNFDSWNLSNPFNKHVNVEDDHKTLIREIGVASTVLLKNDKGVLPLGKPDSLAIIGSGARNSTVGPNGYTDRGGDNGVLAMGWGSGTANFPYLVAPYDSISARAKQDGTVVSAYLNDTDLDLAVEAATGADYAFVFITSDSGEGYITVDGNEGDRNNLSAWYGGDRLVNAVASVNNNTVVIINSVGAIRMEAWVEHDNGMIWSGLPGQEAGNAVTDVLYGDYNPSGRLPYTVGKSIDDYGAEVIYVSDVDILQINYTDGIFVDYRYFDKYNITPRFPFGHGLSYTTFEYSDLSISGSTAGGGYNSTENGASLDPWLHEKVVTVTFFITNTGDVAGNEIPQLYLTLPSWTDSAPLNLKGFDSIYLQPGQSSAVTIQLSRYDFSIWDVTAQKWVVPEGSTTISIGASSRDIRLTGDLWNS</sequence>
<evidence type="ECO:0000313" key="12">
    <source>
        <dbReference type="EMBL" id="KIY45369.1"/>
    </source>
</evidence>
<keyword evidence="5 12" id="KW-0378">Hydrolase</keyword>
<gene>
    <name evidence="12" type="ORF">FISHEDRAFT_49206</name>
</gene>
<dbReference type="Pfam" id="PF01915">
    <property type="entry name" value="Glyco_hydro_3_C"/>
    <property type="match status" value="1"/>
</dbReference>
<dbReference type="Gene3D" id="3.20.20.300">
    <property type="entry name" value="Glycoside hydrolase, family 3, N-terminal domain"/>
    <property type="match status" value="1"/>
</dbReference>
<feature type="non-terminal residue" evidence="12">
    <location>
        <position position="1"/>
    </location>
</feature>
<dbReference type="InterPro" id="IPR001764">
    <property type="entry name" value="Glyco_hydro_3_N"/>
</dbReference>
<feature type="domain" description="Fibronectin type III-like" evidence="11">
    <location>
        <begin position="623"/>
        <end position="692"/>
    </location>
</feature>
<dbReference type="InterPro" id="IPR036881">
    <property type="entry name" value="Glyco_hydro_3_C_sf"/>
</dbReference>
<proteinExistence type="inferred from homology"/>
<dbReference type="FunFam" id="3.20.20.300:FF:000002">
    <property type="entry name" value="Probable beta-glucosidase"/>
    <property type="match status" value="1"/>
</dbReference>
<dbReference type="PRINTS" id="PR00133">
    <property type="entry name" value="GLHYDRLASE3"/>
</dbReference>
<dbReference type="SUPFAM" id="SSF52279">
    <property type="entry name" value="Beta-D-glucan exohydrolase, C-terminal domain"/>
    <property type="match status" value="1"/>
</dbReference>
<dbReference type="SMART" id="SM01217">
    <property type="entry name" value="Fn3_like"/>
    <property type="match status" value="1"/>
</dbReference>
<dbReference type="EMBL" id="KN882048">
    <property type="protein sequence ID" value="KIY45369.1"/>
    <property type="molecule type" value="Genomic_DNA"/>
</dbReference>
<dbReference type="OrthoDB" id="416222at2759"/>
<dbReference type="FunFam" id="3.40.50.1700:FF:000003">
    <property type="entry name" value="Probable beta-glucosidase"/>
    <property type="match status" value="1"/>
</dbReference>
<dbReference type="Gene3D" id="2.60.40.10">
    <property type="entry name" value="Immunoglobulins"/>
    <property type="match status" value="1"/>
</dbReference>
<dbReference type="Pfam" id="PF00933">
    <property type="entry name" value="Glyco_hydro_3"/>
    <property type="match status" value="1"/>
</dbReference>
<evidence type="ECO:0000256" key="6">
    <source>
        <dbReference type="ARBA" id="ARBA00023001"/>
    </source>
</evidence>
<comment type="pathway">
    <text evidence="2">Glycan metabolism; cellulose degradation.</text>
</comment>
<dbReference type="EC" id="3.2.1.21" evidence="4"/>
<accession>A0A0D7A4S1</accession>
<keyword evidence="9" id="KW-0326">Glycosidase</keyword>
<keyword evidence="6" id="KW-0136">Cellulose degradation</keyword>
<evidence type="ECO:0000256" key="2">
    <source>
        <dbReference type="ARBA" id="ARBA00004987"/>
    </source>
</evidence>
<evidence type="ECO:0000256" key="7">
    <source>
        <dbReference type="ARBA" id="ARBA00023180"/>
    </source>
</evidence>
<evidence type="ECO:0000256" key="1">
    <source>
        <dbReference type="ARBA" id="ARBA00000448"/>
    </source>
</evidence>
<protein>
    <recommendedName>
        <fullName evidence="4">beta-glucosidase</fullName>
        <ecNumber evidence="4">3.2.1.21</ecNumber>
    </recommendedName>
</protein>
<evidence type="ECO:0000256" key="4">
    <source>
        <dbReference type="ARBA" id="ARBA00012744"/>
    </source>
</evidence>
<organism evidence="12 13">
    <name type="scientific">Fistulina hepatica ATCC 64428</name>
    <dbReference type="NCBI Taxonomy" id="1128425"/>
    <lineage>
        <taxon>Eukaryota</taxon>
        <taxon>Fungi</taxon>
        <taxon>Dikarya</taxon>
        <taxon>Basidiomycota</taxon>
        <taxon>Agaricomycotina</taxon>
        <taxon>Agaricomycetes</taxon>
        <taxon>Agaricomycetidae</taxon>
        <taxon>Agaricales</taxon>
        <taxon>Fistulinaceae</taxon>
        <taxon>Fistulina</taxon>
    </lineage>
</organism>
<evidence type="ECO:0000256" key="5">
    <source>
        <dbReference type="ARBA" id="ARBA00022801"/>
    </source>
</evidence>
<keyword evidence="8" id="KW-0119">Carbohydrate metabolism</keyword>
<dbReference type="GO" id="GO:0030245">
    <property type="term" value="P:cellulose catabolic process"/>
    <property type="evidence" value="ECO:0007669"/>
    <property type="project" value="UniProtKB-KW"/>
</dbReference>
<dbReference type="InterPro" id="IPR036962">
    <property type="entry name" value="Glyco_hydro_3_N_sf"/>
</dbReference>
<dbReference type="AlphaFoldDB" id="A0A0D7A4S1"/>
<dbReference type="PANTHER" id="PTHR42715:SF2">
    <property type="entry name" value="BETA-GLUCOSIDASE F-RELATED"/>
    <property type="match status" value="1"/>
</dbReference>
<evidence type="ECO:0000259" key="11">
    <source>
        <dbReference type="SMART" id="SM01217"/>
    </source>
</evidence>
<dbReference type="SUPFAM" id="SSF51445">
    <property type="entry name" value="(Trans)glycosidases"/>
    <property type="match status" value="1"/>
</dbReference>
<dbReference type="Proteomes" id="UP000054144">
    <property type="component" value="Unassembled WGS sequence"/>
</dbReference>
<dbReference type="InterPro" id="IPR017853">
    <property type="entry name" value="GH"/>
</dbReference>
<dbReference type="InterPro" id="IPR002772">
    <property type="entry name" value="Glyco_hydro_3_C"/>
</dbReference>